<feature type="compositionally biased region" description="Basic and acidic residues" evidence="5">
    <location>
        <begin position="476"/>
        <end position="485"/>
    </location>
</feature>
<sequence>MGDTSKDTGMATLTSPISDDRLSSLSAGSLLSDLPGSVSRKISTIIPMLGIGPWQGLDCWVGDGDEEYMPHKRVFVNRSLHIKKIRFYGFDMDYTLAVYKSPEYESLAFQLVIQRLIEIGYPSELVDFEYDPTFPVRGLWYDKEYGNLLKVDQYGNILVCCHGFKFLKPMEIRELYPNSFIKLDKRIFVLNTLFNLPETYLLACVIDYFDCCEEFLIRKDNKGVYKGELYMSYQSIFQDIRVAVDWVHLKGSLKKITVSDPKKYVIKDDRLPILLDRMAEHDSKVFLLTNSEYWYTAGIMSYLLDKPGRNWKTYFDYILVDAQKPLFFAEGTILRQVNQDTGAWKIGSHVGPLKKGSVYAGGSCDVFSNMIGAKGKDVLYIGDHIFGDIMKSKKIRVGMPHESTVEHVEMTCEEDMGNFIASRSRDVSGTAESPARSPRRRHDSLVPHLWAETPQELTHLHDDDDEEDDDNNTSGGERKDTADEKSSEDEEVVHTHCVPAFMIDEHHDPPSD</sequence>
<dbReference type="InterPro" id="IPR008380">
    <property type="entry name" value="HAD-SF_hydro_IG_5-nucl"/>
</dbReference>
<dbReference type="InterPro" id="IPR023214">
    <property type="entry name" value="HAD_sf"/>
</dbReference>
<evidence type="ECO:0000313" key="6">
    <source>
        <dbReference type="Proteomes" id="UP000695022"/>
    </source>
</evidence>
<dbReference type="Gene3D" id="3.40.50.1000">
    <property type="entry name" value="HAD superfamily/HAD-like"/>
    <property type="match status" value="1"/>
</dbReference>
<feature type="compositionally biased region" description="Basic and acidic residues" evidence="5">
    <location>
        <begin position="503"/>
        <end position="512"/>
    </location>
</feature>
<dbReference type="InterPro" id="IPR036412">
    <property type="entry name" value="HAD-like_sf"/>
</dbReference>
<protein>
    <submittedName>
        <fullName evidence="7">Cytosolic purine 5'-nucleotidase-like</fullName>
    </submittedName>
</protein>
<dbReference type="GeneID" id="106807981"/>
<evidence type="ECO:0000256" key="3">
    <source>
        <dbReference type="ARBA" id="ARBA00022801"/>
    </source>
</evidence>
<keyword evidence="2" id="KW-0479">Metal-binding</keyword>
<organism evidence="6 7">
    <name type="scientific">Priapulus caudatus</name>
    <name type="common">Priapulid worm</name>
    <dbReference type="NCBI Taxonomy" id="37621"/>
    <lineage>
        <taxon>Eukaryota</taxon>
        <taxon>Metazoa</taxon>
        <taxon>Ecdysozoa</taxon>
        <taxon>Scalidophora</taxon>
        <taxon>Priapulida</taxon>
        <taxon>Priapulimorpha</taxon>
        <taxon>Priapulimorphida</taxon>
        <taxon>Priapulidae</taxon>
        <taxon>Priapulus</taxon>
    </lineage>
</organism>
<name>A0ABM1E1G9_PRICU</name>
<dbReference type="RefSeq" id="XP_014666040.1">
    <property type="nucleotide sequence ID" value="XM_014810554.1"/>
</dbReference>
<dbReference type="Proteomes" id="UP000695022">
    <property type="component" value="Unplaced"/>
</dbReference>
<proteinExistence type="inferred from homology"/>
<comment type="similarity">
    <text evidence="1">Belongs to the 5'(3')-deoxyribonucleotidase family.</text>
</comment>
<keyword evidence="3" id="KW-0378">Hydrolase</keyword>
<keyword evidence="6" id="KW-1185">Reference proteome</keyword>
<reference evidence="7" key="1">
    <citation type="submission" date="2025-08" db="UniProtKB">
        <authorList>
            <consortium name="RefSeq"/>
        </authorList>
    </citation>
    <scope>IDENTIFICATION</scope>
</reference>
<accession>A0ABM1E1G9</accession>
<gene>
    <name evidence="7" type="primary">LOC106807981</name>
</gene>
<evidence type="ECO:0000256" key="2">
    <source>
        <dbReference type="ARBA" id="ARBA00022723"/>
    </source>
</evidence>
<dbReference type="Pfam" id="PF05761">
    <property type="entry name" value="5_nucleotid"/>
    <property type="match status" value="1"/>
</dbReference>
<dbReference type="PANTHER" id="PTHR12103:SF15">
    <property type="entry name" value="CYTOSOLIC PURINE 5'-NUCLEOTIDASE"/>
    <property type="match status" value="1"/>
</dbReference>
<dbReference type="NCBIfam" id="TIGR02244">
    <property type="entry name" value="HAD-IG-Ncltidse"/>
    <property type="match status" value="1"/>
</dbReference>
<keyword evidence="4" id="KW-0460">Magnesium</keyword>
<evidence type="ECO:0000256" key="1">
    <source>
        <dbReference type="ARBA" id="ARBA00009589"/>
    </source>
</evidence>
<feature type="region of interest" description="Disordered" evidence="5">
    <location>
        <begin position="419"/>
        <end position="512"/>
    </location>
</feature>
<evidence type="ECO:0000313" key="7">
    <source>
        <dbReference type="RefSeq" id="XP_014666040.1"/>
    </source>
</evidence>
<dbReference type="CDD" id="cd07522">
    <property type="entry name" value="HAD_cN-II"/>
    <property type="match status" value="1"/>
</dbReference>
<evidence type="ECO:0000256" key="4">
    <source>
        <dbReference type="ARBA" id="ARBA00022842"/>
    </source>
</evidence>
<dbReference type="SUPFAM" id="SSF56784">
    <property type="entry name" value="HAD-like"/>
    <property type="match status" value="1"/>
</dbReference>
<dbReference type="PANTHER" id="PTHR12103">
    <property type="entry name" value="5'-NUCLEOTIDASE DOMAIN-CONTAINING"/>
    <property type="match status" value="1"/>
</dbReference>
<evidence type="ECO:0000256" key="5">
    <source>
        <dbReference type="SAM" id="MobiDB-lite"/>
    </source>
</evidence>